<dbReference type="PANTHER" id="PTHR43244">
    <property type="match status" value="1"/>
</dbReference>
<keyword evidence="4" id="KW-1185">Reference proteome</keyword>
<dbReference type="Gene3D" id="3.20.20.30">
    <property type="entry name" value="Luciferase-like domain"/>
    <property type="match status" value="1"/>
</dbReference>
<dbReference type="Proteomes" id="UP000298050">
    <property type="component" value="Unassembled WGS sequence"/>
</dbReference>
<accession>A0A4Z0LXP5</accession>
<sequence length="365" mass="38268">MLQFWLAGGSESTTSADLAREREAQGWDGQMFMDSQSLSADPWVLMGAWAMVTERIQLCTSTTNPLTRHPAVTAACAASVQSVSGGRAALGIGRGDSALAYLGHAPARPAVFEQSLRDLQALLGGGEVNFAEHATTAAGANSSASLSLGHRPEAARLKWLPDDLPKVPLDVAATGPKVIAMSAPLAERVTFSVGAIPERLDWAMGIAREARGAAGLGDDGISYGAQVIVVCHPDLDAVLPAATSFVAPLARFQVIQGAAAGPLAADDAANFAAIRRGYDMNRHSEAISAEKLGGETLTPEFVRRFAIVGSPEHCIERLLALHDQGLERLVIVGPGFHPEADSRGPGLFVSEVMPAVRAELARRGR</sequence>
<name>A0A4Z0LXP5_9GAMM</name>
<dbReference type="AlphaFoldDB" id="A0A4Z0LXP5"/>
<dbReference type="Pfam" id="PF00296">
    <property type="entry name" value="Bac_luciferase"/>
    <property type="match status" value="1"/>
</dbReference>
<dbReference type="EMBL" id="SRLE01000012">
    <property type="protein sequence ID" value="TGD71917.1"/>
    <property type="molecule type" value="Genomic_DNA"/>
</dbReference>
<evidence type="ECO:0000256" key="1">
    <source>
        <dbReference type="ARBA" id="ARBA00023002"/>
    </source>
</evidence>
<dbReference type="InterPro" id="IPR036661">
    <property type="entry name" value="Luciferase-like_sf"/>
</dbReference>
<feature type="domain" description="Luciferase-like" evidence="2">
    <location>
        <begin position="16"/>
        <end position="327"/>
    </location>
</feature>
<dbReference type="GO" id="GO:0016705">
    <property type="term" value="F:oxidoreductase activity, acting on paired donors, with incorporation or reduction of molecular oxygen"/>
    <property type="evidence" value="ECO:0007669"/>
    <property type="project" value="InterPro"/>
</dbReference>
<dbReference type="InterPro" id="IPR050564">
    <property type="entry name" value="F420-G6PD/mer"/>
</dbReference>
<dbReference type="InterPro" id="IPR011251">
    <property type="entry name" value="Luciferase-like_dom"/>
</dbReference>
<evidence type="ECO:0000313" key="4">
    <source>
        <dbReference type="Proteomes" id="UP000298050"/>
    </source>
</evidence>
<comment type="caution">
    <text evidence="3">The sequence shown here is derived from an EMBL/GenBank/DDBJ whole genome shotgun (WGS) entry which is preliminary data.</text>
</comment>
<dbReference type="RefSeq" id="WP_135445961.1">
    <property type="nucleotide sequence ID" value="NZ_SRLE01000012.1"/>
</dbReference>
<gene>
    <name evidence="3" type="ORF">E4634_17565</name>
</gene>
<reference evidence="3 4" key="1">
    <citation type="submission" date="2019-04" db="EMBL/GenBank/DDBJ databases">
        <title>Taxonomy of novel Haliea sp. from mangrove soil of West Coast of India.</title>
        <authorList>
            <person name="Verma A."/>
            <person name="Kumar P."/>
            <person name="Krishnamurthi S."/>
        </authorList>
    </citation>
    <scope>NUCLEOTIDE SEQUENCE [LARGE SCALE GENOMIC DNA]</scope>
    <source>
        <strain evidence="3 4">SAOS-164</strain>
    </source>
</reference>
<dbReference type="OrthoDB" id="9775082at2"/>
<organism evidence="3 4">
    <name type="scientific">Mangrovimicrobium sediminis</name>
    <dbReference type="NCBI Taxonomy" id="2562682"/>
    <lineage>
        <taxon>Bacteria</taxon>
        <taxon>Pseudomonadati</taxon>
        <taxon>Pseudomonadota</taxon>
        <taxon>Gammaproteobacteria</taxon>
        <taxon>Cellvibrionales</taxon>
        <taxon>Halieaceae</taxon>
        <taxon>Mangrovimicrobium</taxon>
    </lineage>
</organism>
<evidence type="ECO:0000259" key="2">
    <source>
        <dbReference type="Pfam" id="PF00296"/>
    </source>
</evidence>
<protein>
    <submittedName>
        <fullName evidence="3">LLM class flavin-dependent oxidoreductase</fullName>
    </submittedName>
</protein>
<dbReference type="PANTHER" id="PTHR43244:SF1">
    <property type="entry name" value="5,10-METHYLENETETRAHYDROMETHANOPTERIN REDUCTASE"/>
    <property type="match status" value="1"/>
</dbReference>
<proteinExistence type="predicted"/>
<dbReference type="SUPFAM" id="SSF51679">
    <property type="entry name" value="Bacterial luciferase-like"/>
    <property type="match status" value="1"/>
</dbReference>
<keyword evidence="1" id="KW-0560">Oxidoreductase</keyword>
<evidence type="ECO:0000313" key="3">
    <source>
        <dbReference type="EMBL" id="TGD71917.1"/>
    </source>
</evidence>